<proteinExistence type="predicted"/>
<dbReference type="GeneID" id="63764587"/>
<protein>
    <submittedName>
        <fullName evidence="1">Uncharacterized protein</fullName>
    </submittedName>
</protein>
<evidence type="ECO:0000313" key="1">
    <source>
        <dbReference type="EMBL" id="OJJ51986.1"/>
    </source>
</evidence>
<dbReference type="RefSeq" id="XP_040695792.1">
    <property type="nucleotide sequence ID" value="XM_040848514.1"/>
</dbReference>
<evidence type="ECO:0000313" key="2">
    <source>
        <dbReference type="Proteomes" id="UP000184356"/>
    </source>
</evidence>
<organism evidence="1 2">
    <name type="scientific">Aspergillus sydowii CBS 593.65</name>
    <dbReference type="NCBI Taxonomy" id="1036612"/>
    <lineage>
        <taxon>Eukaryota</taxon>
        <taxon>Fungi</taxon>
        <taxon>Dikarya</taxon>
        <taxon>Ascomycota</taxon>
        <taxon>Pezizomycotina</taxon>
        <taxon>Eurotiomycetes</taxon>
        <taxon>Eurotiomycetidae</taxon>
        <taxon>Eurotiales</taxon>
        <taxon>Aspergillaceae</taxon>
        <taxon>Aspergillus</taxon>
        <taxon>Aspergillus subgen. Nidulantes</taxon>
    </lineage>
</organism>
<name>A0A1L9SXW3_9EURO</name>
<keyword evidence="2" id="KW-1185">Reference proteome</keyword>
<sequence>MLEDYSREESGDEFILRTQLWFPLLEQDAPEFSRQYGSLRRKLYGGRIWHMLDLEFGKSIVYFLPSRGEFEISTVRRVPKCHFDNFLEVLREKRGSFLRKCIE</sequence>
<dbReference type="STRING" id="1036612.A0A1L9SXW3"/>
<dbReference type="OrthoDB" id="3945308at2759"/>
<reference evidence="2" key="1">
    <citation type="journal article" date="2017" name="Genome Biol.">
        <title>Comparative genomics reveals high biological diversity and specific adaptations in the industrially and medically important fungal genus Aspergillus.</title>
        <authorList>
            <person name="de Vries R.P."/>
            <person name="Riley R."/>
            <person name="Wiebenga A."/>
            <person name="Aguilar-Osorio G."/>
            <person name="Amillis S."/>
            <person name="Uchima C.A."/>
            <person name="Anderluh G."/>
            <person name="Asadollahi M."/>
            <person name="Askin M."/>
            <person name="Barry K."/>
            <person name="Battaglia E."/>
            <person name="Bayram O."/>
            <person name="Benocci T."/>
            <person name="Braus-Stromeyer S.A."/>
            <person name="Caldana C."/>
            <person name="Canovas D."/>
            <person name="Cerqueira G.C."/>
            <person name="Chen F."/>
            <person name="Chen W."/>
            <person name="Choi C."/>
            <person name="Clum A."/>
            <person name="Dos Santos R.A."/>
            <person name="Damasio A.R."/>
            <person name="Diallinas G."/>
            <person name="Emri T."/>
            <person name="Fekete E."/>
            <person name="Flipphi M."/>
            <person name="Freyberg S."/>
            <person name="Gallo A."/>
            <person name="Gournas C."/>
            <person name="Habgood R."/>
            <person name="Hainaut M."/>
            <person name="Harispe M.L."/>
            <person name="Henrissat B."/>
            <person name="Hilden K.S."/>
            <person name="Hope R."/>
            <person name="Hossain A."/>
            <person name="Karabika E."/>
            <person name="Karaffa L."/>
            <person name="Karanyi Z."/>
            <person name="Krasevec N."/>
            <person name="Kuo A."/>
            <person name="Kusch H."/>
            <person name="LaButti K."/>
            <person name="Lagendijk E.L."/>
            <person name="Lapidus A."/>
            <person name="Levasseur A."/>
            <person name="Lindquist E."/>
            <person name="Lipzen A."/>
            <person name="Logrieco A.F."/>
            <person name="MacCabe A."/>
            <person name="Maekelae M.R."/>
            <person name="Malavazi I."/>
            <person name="Melin P."/>
            <person name="Meyer V."/>
            <person name="Mielnichuk N."/>
            <person name="Miskei M."/>
            <person name="Molnar A.P."/>
            <person name="Mule G."/>
            <person name="Ngan C.Y."/>
            <person name="Orejas M."/>
            <person name="Orosz E."/>
            <person name="Ouedraogo J.P."/>
            <person name="Overkamp K.M."/>
            <person name="Park H.-S."/>
            <person name="Perrone G."/>
            <person name="Piumi F."/>
            <person name="Punt P.J."/>
            <person name="Ram A.F."/>
            <person name="Ramon A."/>
            <person name="Rauscher S."/>
            <person name="Record E."/>
            <person name="Riano-Pachon D.M."/>
            <person name="Robert V."/>
            <person name="Roehrig J."/>
            <person name="Ruller R."/>
            <person name="Salamov A."/>
            <person name="Salih N.S."/>
            <person name="Samson R.A."/>
            <person name="Sandor E."/>
            <person name="Sanguinetti M."/>
            <person name="Schuetze T."/>
            <person name="Sepcic K."/>
            <person name="Shelest E."/>
            <person name="Sherlock G."/>
            <person name="Sophianopoulou V."/>
            <person name="Squina F.M."/>
            <person name="Sun H."/>
            <person name="Susca A."/>
            <person name="Todd R.B."/>
            <person name="Tsang A."/>
            <person name="Unkles S.E."/>
            <person name="van de Wiele N."/>
            <person name="van Rossen-Uffink D."/>
            <person name="Oliveira J.V."/>
            <person name="Vesth T.C."/>
            <person name="Visser J."/>
            <person name="Yu J.-H."/>
            <person name="Zhou M."/>
            <person name="Andersen M.R."/>
            <person name="Archer D.B."/>
            <person name="Baker S.E."/>
            <person name="Benoit I."/>
            <person name="Brakhage A.A."/>
            <person name="Braus G.H."/>
            <person name="Fischer R."/>
            <person name="Frisvad J.C."/>
            <person name="Goldman G.H."/>
            <person name="Houbraken J."/>
            <person name="Oakley B."/>
            <person name="Pocsi I."/>
            <person name="Scazzocchio C."/>
            <person name="Seiboth B."/>
            <person name="vanKuyk P.A."/>
            <person name="Wortman J."/>
            <person name="Dyer P.S."/>
            <person name="Grigoriev I.V."/>
        </authorList>
    </citation>
    <scope>NUCLEOTIDE SEQUENCE [LARGE SCALE GENOMIC DNA]</scope>
    <source>
        <strain evidence="2">CBS 593.65</strain>
    </source>
</reference>
<dbReference type="EMBL" id="KV878607">
    <property type="protein sequence ID" value="OJJ51986.1"/>
    <property type="molecule type" value="Genomic_DNA"/>
</dbReference>
<dbReference type="Proteomes" id="UP000184356">
    <property type="component" value="Unassembled WGS sequence"/>
</dbReference>
<dbReference type="VEuPathDB" id="FungiDB:ASPSYDRAFT_52589"/>
<accession>A0A1L9SXW3</accession>
<dbReference type="AlphaFoldDB" id="A0A1L9SXW3"/>
<gene>
    <name evidence="1" type="ORF">ASPSYDRAFT_52589</name>
</gene>